<feature type="compositionally biased region" description="Basic and acidic residues" evidence="1">
    <location>
        <begin position="55"/>
        <end position="66"/>
    </location>
</feature>
<keyword evidence="3" id="KW-1185">Reference proteome</keyword>
<dbReference type="Proteomes" id="UP000887565">
    <property type="component" value="Unplaced"/>
</dbReference>
<feature type="region of interest" description="Disordered" evidence="1">
    <location>
        <begin position="46"/>
        <end position="66"/>
    </location>
</feature>
<dbReference type="WBParaSite" id="nRc.2.0.1.t17682-RA">
    <property type="protein sequence ID" value="nRc.2.0.1.t17682-RA"/>
    <property type="gene ID" value="nRc.2.0.1.g17682"/>
</dbReference>
<sequence length="66" mass="7250">VVAVTLLFPFFLSTLQQSVTLNEKAADAIQYNKIICKFDGGGHKARTKRMQVGEPKSEPKTNETGP</sequence>
<evidence type="ECO:0000313" key="4">
    <source>
        <dbReference type="WBParaSite" id="nRc.2.0.1.t17682-RA"/>
    </source>
</evidence>
<keyword evidence="2" id="KW-0732">Signal</keyword>
<dbReference type="AlphaFoldDB" id="A0A915IV36"/>
<proteinExistence type="predicted"/>
<evidence type="ECO:0000256" key="2">
    <source>
        <dbReference type="SAM" id="SignalP"/>
    </source>
</evidence>
<organism evidence="3 4">
    <name type="scientific">Romanomermis culicivorax</name>
    <name type="common">Nematode worm</name>
    <dbReference type="NCBI Taxonomy" id="13658"/>
    <lineage>
        <taxon>Eukaryota</taxon>
        <taxon>Metazoa</taxon>
        <taxon>Ecdysozoa</taxon>
        <taxon>Nematoda</taxon>
        <taxon>Enoplea</taxon>
        <taxon>Dorylaimia</taxon>
        <taxon>Mermithida</taxon>
        <taxon>Mermithoidea</taxon>
        <taxon>Mermithidae</taxon>
        <taxon>Romanomermis</taxon>
    </lineage>
</organism>
<reference evidence="4" key="1">
    <citation type="submission" date="2022-11" db="UniProtKB">
        <authorList>
            <consortium name="WormBaseParasite"/>
        </authorList>
    </citation>
    <scope>IDENTIFICATION</scope>
</reference>
<accession>A0A915IV36</accession>
<evidence type="ECO:0000313" key="3">
    <source>
        <dbReference type="Proteomes" id="UP000887565"/>
    </source>
</evidence>
<evidence type="ECO:0000256" key="1">
    <source>
        <dbReference type="SAM" id="MobiDB-lite"/>
    </source>
</evidence>
<protein>
    <submittedName>
        <fullName evidence="4">Uncharacterized protein</fullName>
    </submittedName>
</protein>
<feature type="chain" id="PRO_5037317833" evidence="2">
    <location>
        <begin position="21"/>
        <end position="66"/>
    </location>
</feature>
<feature type="signal peptide" evidence="2">
    <location>
        <begin position="1"/>
        <end position="20"/>
    </location>
</feature>
<name>A0A915IV36_ROMCU</name>